<feature type="signal peptide" evidence="2">
    <location>
        <begin position="1"/>
        <end position="24"/>
    </location>
</feature>
<protein>
    <submittedName>
        <fullName evidence="3">Hydroxyproline-rich glycopeptide</fullName>
    </submittedName>
</protein>
<reference evidence="3" key="1">
    <citation type="journal article" date="2009" name="Plant Physiol.">
        <title>Isolation and characterization of hydroxyproline-rich glycopeptide signals in black nightshade leaves.</title>
        <authorList>
            <person name="Pearce G."/>
            <person name="Bhattacharya R."/>
            <person name="Chen Y.C."/>
            <person name="Barona G."/>
            <person name="Yamaguchi Y."/>
            <person name="Ryan C.A."/>
        </authorList>
    </citation>
    <scope>NUCLEOTIDE SEQUENCE</scope>
</reference>
<organism evidence="3">
    <name type="scientific">Solanum nigrum</name>
    <name type="common">Black nightshade</name>
    <dbReference type="NCBI Taxonomy" id="4112"/>
    <lineage>
        <taxon>Eukaryota</taxon>
        <taxon>Viridiplantae</taxon>
        <taxon>Streptophyta</taxon>
        <taxon>Embryophyta</taxon>
        <taxon>Tracheophyta</taxon>
        <taxon>Spermatophyta</taxon>
        <taxon>Magnoliopsida</taxon>
        <taxon>eudicotyledons</taxon>
        <taxon>Gunneridae</taxon>
        <taxon>Pentapetalae</taxon>
        <taxon>asterids</taxon>
        <taxon>lamiids</taxon>
        <taxon>Solanales</taxon>
        <taxon>Solanaceae</taxon>
        <taxon>Solanoideae</taxon>
        <taxon>Solaneae</taxon>
        <taxon>Solanum</taxon>
    </lineage>
</organism>
<evidence type="ECO:0000313" key="3">
    <source>
        <dbReference type="EMBL" id="ACC96738.1"/>
    </source>
</evidence>
<keyword evidence="2" id="KW-0732">Signal</keyword>
<accession>B3U1A8</accession>
<feature type="region of interest" description="Disordered" evidence="1">
    <location>
        <begin position="70"/>
        <end position="103"/>
    </location>
</feature>
<reference evidence="3" key="2">
    <citation type="submission" date="2016-12" db="EMBL/GenBank/DDBJ databases">
        <title>A polyprotein precursor of defense-related hydroxyproline-rich glycopeptides in Solanum nigrum.</title>
        <authorList>
            <person name="Pearce G."/>
            <person name="Bhattacharya R."/>
            <person name="Chen Y.-C."/>
            <person name="Ryan C.A."/>
        </authorList>
    </citation>
    <scope>NUCLEOTIDE SEQUENCE</scope>
</reference>
<proteinExistence type="evidence at transcript level"/>
<evidence type="ECO:0000256" key="1">
    <source>
        <dbReference type="SAM" id="MobiDB-lite"/>
    </source>
</evidence>
<dbReference type="EMBL" id="EU482410">
    <property type="protein sequence ID" value="ACC96738.1"/>
    <property type="molecule type" value="mRNA"/>
</dbReference>
<sequence>MILFFRAFSILIIISFLIFVGAEARTLLGNHGGMLKLKKGSIGNYGRNRPYITPSPPEASPSTKQEIVNGRHDHVLPPPSPKHEPIIGQLTTSTSTSPDQDHDHEEAAAAFIIIRVGGRHDHVPAPPAPKPEDEQGQIIITTSSTMNINQHYLPLQASY</sequence>
<feature type="compositionally biased region" description="Basic and acidic residues" evidence="1">
    <location>
        <begin position="70"/>
        <end position="85"/>
    </location>
</feature>
<feature type="chain" id="PRO_5002799077" evidence="2">
    <location>
        <begin position="25"/>
        <end position="159"/>
    </location>
</feature>
<name>B3U1A8_SOLNI</name>
<evidence type="ECO:0000256" key="2">
    <source>
        <dbReference type="SAM" id="SignalP"/>
    </source>
</evidence>
<dbReference type="AlphaFoldDB" id="B3U1A8"/>
<feature type="compositionally biased region" description="Polar residues" evidence="1">
    <location>
        <begin position="89"/>
        <end position="98"/>
    </location>
</feature>